<accession>A0ABT0SRS1</accession>
<dbReference type="EMBL" id="JAMJPJ010000016">
    <property type="protein sequence ID" value="MCL7930427.1"/>
    <property type="molecule type" value="Genomic_DNA"/>
</dbReference>
<keyword evidence="2" id="KW-1185">Reference proteome</keyword>
<dbReference type="Proteomes" id="UP001165308">
    <property type="component" value="Unassembled WGS sequence"/>
</dbReference>
<dbReference type="Pfam" id="PF05926">
    <property type="entry name" value="Phage_GPL"/>
    <property type="match status" value="1"/>
</dbReference>
<proteinExistence type="predicted"/>
<evidence type="ECO:0000313" key="1">
    <source>
        <dbReference type="EMBL" id="MCL7930427.1"/>
    </source>
</evidence>
<name>A0ABT0SRS1_9GAMM</name>
<reference evidence="1" key="1">
    <citation type="submission" date="2022-05" db="EMBL/GenBank/DDBJ databases">
        <title>Halomonas geminus sp. nov. and Halomonas llamarensis sp. nov. isolated from high-altitude salars of the Atacama Desert.</title>
        <authorList>
            <person name="Hintersatz C."/>
            <person name="Rojas L.A."/>
            <person name="Wei T.-S."/>
            <person name="Kutschke S."/>
            <person name="Lehmann F."/>
            <person name="Jain R."/>
            <person name="Pollmann K."/>
        </authorList>
    </citation>
    <scope>NUCLEOTIDE SEQUENCE</scope>
    <source>
        <strain evidence="1">ATCHA</strain>
    </source>
</reference>
<protein>
    <submittedName>
        <fullName evidence="1">Head completion/stabilization protein</fullName>
    </submittedName>
</protein>
<sequence length="156" mass="17290">MSLISYGTGETATPPDAIANNGFWPDLDAADFRDAERIDSTATEARFEQALRVAMADINRQLAPFQEEQQANGVATAAEIPRAGWQCEGHHKLLYRRAVYATALASLLERYRDYSATGEGDERGEAKDLAADDYRRDARWAVSEILDESHAVVELI</sequence>
<gene>
    <name evidence="1" type="ORF">M8006_10640</name>
</gene>
<dbReference type="InterPro" id="IPR009225">
    <property type="entry name" value="Phage_head_completion_GpL"/>
</dbReference>
<comment type="caution">
    <text evidence="1">The sequence shown here is derived from an EMBL/GenBank/DDBJ whole genome shotgun (WGS) entry which is preliminary data.</text>
</comment>
<dbReference type="RefSeq" id="WP_250081992.1">
    <property type="nucleotide sequence ID" value="NZ_JAMJPJ010000016.1"/>
</dbReference>
<organism evidence="1 2">
    <name type="scientific">Halomonas llamarensis</name>
    <dbReference type="NCBI Taxonomy" id="2945104"/>
    <lineage>
        <taxon>Bacteria</taxon>
        <taxon>Pseudomonadati</taxon>
        <taxon>Pseudomonadota</taxon>
        <taxon>Gammaproteobacteria</taxon>
        <taxon>Oceanospirillales</taxon>
        <taxon>Halomonadaceae</taxon>
        <taxon>Halomonas</taxon>
    </lineage>
</organism>
<evidence type="ECO:0000313" key="2">
    <source>
        <dbReference type="Proteomes" id="UP001165308"/>
    </source>
</evidence>